<feature type="compositionally biased region" description="Acidic residues" evidence="1">
    <location>
        <begin position="190"/>
        <end position="205"/>
    </location>
</feature>
<feature type="compositionally biased region" description="Basic and acidic residues" evidence="1">
    <location>
        <begin position="568"/>
        <end position="582"/>
    </location>
</feature>
<dbReference type="OrthoDB" id="3070904at2759"/>
<feature type="region of interest" description="Disordered" evidence="1">
    <location>
        <begin position="568"/>
        <end position="600"/>
    </location>
</feature>
<feature type="region of interest" description="Disordered" evidence="1">
    <location>
        <begin position="1"/>
        <end position="85"/>
    </location>
</feature>
<dbReference type="InParanoid" id="A0A067NEH7"/>
<proteinExistence type="predicted"/>
<evidence type="ECO:0000313" key="3">
    <source>
        <dbReference type="Proteomes" id="UP000027073"/>
    </source>
</evidence>
<dbReference type="Proteomes" id="UP000027073">
    <property type="component" value="Unassembled WGS sequence"/>
</dbReference>
<organism evidence="2 3">
    <name type="scientific">Pleurotus ostreatus (strain PC15)</name>
    <name type="common">Oyster mushroom</name>
    <dbReference type="NCBI Taxonomy" id="1137138"/>
    <lineage>
        <taxon>Eukaryota</taxon>
        <taxon>Fungi</taxon>
        <taxon>Dikarya</taxon>
        <taxon>Basidiomycota</taxon>
        <taxon>Agaricomycotina</taxon>
        <taxon>Agaricomycetes</taxon>
        <taxon>Agaricomycetidae</taxon>
        <taxon>Agaricales</taxon>
        <taxon>Pleurotineae</taxon>
        <taxon>Pleurotaceae</taxon>
        <taxon>Pleurotus</taxon>
    </lineage>
</organism>
<gene>
    <name evidence="2" type="ORF">PLEOSDRAFT_1106283</name>
</gene>
<dbReference type="EMBL" id="KL198010">
    <property type="protein sequence ID" value="KDQ25340.1"/>
    <property type="molecule type" value="Genomic_DNA"/>
</dbReference>
<dbReference type="HOGENOM" id="CLU_455006_0_0_1"/>
<dbReference type="VEuPathDB" id="FungiDB:PLEOSDRAFT_1106283"/>
<feature type="region of interest" description="Disordered" evidence="1">
    <location>
        <begin position="157"/>
        <end position="238"/>
    </location>
</feature>
<evidence type="ECO:0000313" key="2">
    <source>
        <dbReference type="EMBL" id="KDQ25340.1"/>
    </source>
</evidence>
<protein>
    <submittedName>
        <fullName evidence="2">Uncharacterized protein</fullName>
    </submittedName>
</protein>
<feature type="compositionally biased region" description="Pro residues" evidence="1">
    <location>
        <begin position="23"/>
        <end position="33"/>
    </location>
</feature>
<accession>A0A067NEH7</accession>
<reference evidence="3" key="1">
    <citation type="journal article" date="2014" name="Proc. Natl. Acad. Sci. U.S.A.">
        <title>Extensive sampling of basidiomycete genomes demonstrates inadequacy of the white-rot/brown-rot paradigm for wood decay fungi.</title>
        <authorList>
            <person name="Riley R."/>
            <person name="Salamov A.A."/>
            <person name="Brown D.W."/>
            <person name="Nagy L.G."/>
            <person name="Floudas D."/>
            <person name="Held B.W."/>
            <person name="Levasseur A."/>
            <person name="Lombard V."/>
            <person name="Morin E."/>
            <person name="Otillar R."/>
            <person name="Lindquist E.A."/>
            <person name="Sun H."/>
            <person name="LaButti K.M."/>
            <person name="Schmutz J."/>
            <person name="Jabbour D."/>
            <person name="Luo H."/>
            <person name="Baker S.E."/>
            <person name="Pisabarro A.G."/>
            <person name="Walton J.D."/>
            <person name="Blanchette R.A."/>
            <person name="Henrissat B."/>
            <person name="Martin F."/>
            <person name="Cullen D."/>
            <person name="Hibbett D.S."/>
            <person name="Grigoriev I.V."/>
        </authorList>
    </citation>
    <scope>NUCLEOTIDE SEQUENCE [LARGE SCALE GENOMIC DNA]</scope>
    <source>
        <strain evidence="3">PC15</strain>
    </source>
</reference>
<evidence type="ECO:0000256" key="1">
    <source>
        <dbReference type="SAM" id="MobiDB-lite"/>
    </source>
</evidence>
<feature type="region of interest" description="Disordered" evidence="1">
    <location>
        <begin position="102"/>
        <end position="141"/>
    </location>
</feature>
<feature type="compositionally biased region" description="Polar residues" evidence="1">
    <location>
        <begin position="131"/>
        <end position="141"/>
    </location>
</feature>
<dbReference type="AlphaFoldDB" id="A0A067NEH7"/>
<feature type="compositionally biased region" description="Low complexity" evidence="1">
    <location>
        <begin position="67"/>
        <end position="85"/>
    </location>
</feature>
<feature type="compositionally biased region" description="Low complexity" evidence="1">
    <location>
        <begin position="1"/>
        <end position="22"/>
    </location>
</feature>
<name>A0A067NEH7_PLEO1</name>
<feature type="compositionally biased region" description="Pro residues" evidence="1">
    <location>
        <begin position="57"/>
        <end position="66"/>
    </location>
</feature>
<sequence length="600" mass="63879">MRCLATTTTMTDATTTTTVTTTLPPPPPPPHLPAPRTVWPSPPPRQCRHHHDNNAATPPPLSPLCPPRTTTPQRHHAATPTPTPCMMMLPRRLPCLSLSTTHDDTATPPQHHATLLTHQYSKPASRRGSTRSKASAVQDTEASITTKLTFTENVLEKSGASIAPPPRRQLSAPKNVSSGSSRMSRVRVEESDEGEGEGEGEDAGESEAMMVDTPITPPKVGVKRPITSPSSPTCDVKVSRRSIAQGTALATATDTPPSPSSPEDLQGASRIVGGFARGKAIGNAPNMADLGDIGMAASVATVHRGKLVVFTLCDATKPAYSIQVTKATNLGAVLNEAALRFDELKYCRISVLESEMWDLKGTFNLAVECIDELEWDADSCLTILAEATRFTSGSLASMVPGSAAAISRSVTPAITSAVRSVASDEVTETQGYEAFAPNSAQRYIAERLKVPYAHTPRGSDKGGIHNAYQRWRAVDAAQAKIDALISEGKWDGAKPSSEAIKKVFFGRTSHHDWNKVFVKAVEHPLLLDFLEQRGGVDSKHKMWHGRKPTQMVISEVADELAALAAKVEKGKGKGKAQLEAKSGKGGASSSKAGKGKATAK</sequence>